<gene>
    <name evidence="4" type="ORF">MM415A00143_0033</name>
    <name evidence="2" type="ORF">MM415B00874_0032</name>
    <name evidence="1" type="ORF">TM448A00700_0018</name>
    <name evidence="3" type="ORF">TM448B00728_0005</name>
</gene>
<evidence type="ECO:0000313" key="1">
    <source>
        <dbReference type="EMBL" id="QJA47555.1"/>
    </source>
</evidence>
<dbReference type="EMBL" id="MT141455">
    <property type="protein sequence ID" value="QJA61876.1"/>
    <property type="molecule type" value="Genomic_DNA"/>
</dbReference>
<sequence>MTEKLSYILIGDPRGREIANKGDNLRLSGLYLWSTAFEQFGKAGAMDTFWRKQDLEEFDVVHINYTPSNLQLPTIIRDELGYGSSTKIIINIDLDISIMSQNWAYYTHAMIKGLHEADVVFHVEPKGAEILSHLLDRDVKVCPHPVDVSALYDYIKKEREPMAGVMFHRYTPSTLIPYIALRNIPLRRVLFGYQASKQPTVANAGMYDQIMLYTSFQEHVEEFSKSAVGCDLYQGYSYGRTVVESAGLCVPMVCSSTIAASHLFPETTVHPFDTHGAEEKFKRLVSDDDFADEVIKTAHNACGLYSLKNSYSRFLKMLEE</sequence>
<keyword evidence="1" id="KW-0808">Transferase</keyword>
<dbReference type="SUPFAM" id="SSF53756">
    <property type="entry name" value="UDP-Glycosyltransferase/glycogen phosphorylase"/>
    <property type="match status" value="1"/>
</dbReference>
<dbReference type="EMBL" id="MT145198">
    <property type="protein sequence ID" value="QJI05358.1"/>
    <property type="molecule type" value="Genomic_DNA"/>
</dbReference>
<dbReference type="EMBL" id="MT144048">
    <property type="protein sequence ID" value="QJA47555.1"/>
    <property type="molecule type" value="Genomic_DNA"/>
</dbReference>
<accession>A0A6H1ZJW3</accession>
<evidence type="ECO:0000313" key="2">
    <source>
        <dbReference type="EMBL" id="QJA61876.1"/>
    </source>
</evidence>
<name>A0A6H1ZJW3_9ZZZZ</name>
<proteinExistence type="predicted"/>
<dbReference type="AlphaFoldDB" id="A0A6H1ZJW3"/>
<evidence type="ECO:0000313" key="3">
    <source>
        <dbReference type="EMBL" id="QJH96457.1"/>
    </source>
</evidence>
<reference evidence="1" key="1">
    <citation type="submission" date="2020-03" db="EMBL/GenBank/DDBJ databases">
        <title>The deep terrestrial virosphere.</title>
        <authorList>
            <person name="Holmfeldt K."/>
            <person name="Nilsson E."/>
            <person name="Simone D."/>
            <person name="Lopez-Fernandez M."/>
            <person name="Wu X."/>
            <person name="de Brujin I."/>
            <person name="Lundin D."/>
            <person name="Andersson A."/>
            <person name="Bertilsson S."/>
            <person name="Dopson M."/>
        </authorList>
    </citation>
    <scope>NUCLEOTIDE SEQUENCE</scope>
    <source>
        <strain evidence="4">MM415A00143</strain>
        <strain evidence="2">MM415B00874</strain>
        <strain evidence="1">TM448A00700</strain>
        <strain evidence="3">TM448B00728</strain>
    </source>
</reference>
<dbReference type="GO" id="GO:0016740">
    <property type="term" value="F:transferase activity"/>
    <property type="evidence" value="ECO:0007669"/>
    <property type="project" value="UniProtKB-KW"/>
</dbReference>
<dbReference type="EMBL" id="MT144652">
    <property type="protein sequence ID" value="QJH96457.1"/>
    <property type="molecule type" value="Genomic_DNA"/>
</dbReference>
<protein>
    <submittedName>
        <fullName evidence="1">Putative glycosyltransferase</fullName>
    </submittedName>
</protein>
<organism evidence="1">
    <name type="scientific">viral metagenome</name>
    <dbReference type="NCBI Taxonomy" id="1070528"/>
    <lineage>
        <taxon>unclassified sequences</taxon>
        <taxon>metagenomes</taxon>
        <taxon>organismal metagenomes</taxon>
    </lineage>
</organism>
<evidence type="ECO:0000313" key="4">
    <source>
        <dbReference type="EMBL" id="QJI05358.1"/>
    </source>
</evidence>